<dbReference type="InterPro" id="IPR036852">
    <property type="entry name" value="Peptidase_S8/S53_dom_sf"/>
</dbReference>
<dbReference type="PROSITE" id="PS51892">
    <property type="entry name" value="SUBTILASE"/>
    <property type="match status" value="1"/>
</dbReference>
<keyword evidence="10" id="KW-1185">Reference proteome</keyword>
<feature type="active site" description="Charge relay system" evidence="5">
    <location>
        <position position="266"/>
    </location>
</feature>
<evidence type="ECO:0000256" key="2">
    <source>
        <dbReference type="ARBA" id="ARBA00022670"/>
    </source>
</evidence>
<protein>
    <submittedName>
        <fullName evidence="9">S8 family serine peptidase</fullName>
    </submittedName>
</protein>
<dbReference type="PRINTS" id="PR00723">
    <property type="entry name" value="SUBTILISIN"/>
</dbReference>
<dbReference type="EMBL" id="JBITMB010000008">
    <property type="protein sequence ID" value="MFI7444218.1"/>
    <property type="molecule type" value="Genomic_DNA"/>
</dbReference>
<evidence type="ECO:0000256" key="1">
    <source>
        <dbReference type="ARBA" id="ARBA00011073"/>
    </source>
</evidence>
<feature type="domain" description="Peptidase S8/S53" evidence="8">
    <location>
        <begin position="48"/>
        <end position="314"/>
    </location>
</feature>
<dbReference type="PANTHER" id="PTHR43806:SF11">
    <property type="entry name" value="CEREVISIN-RELATED"/>
    <property type="match status" value="1"/>
</dbReference>
<dbReference type="Gene3D" id="3.40.50.200">
    <property type="entry name" value="Peptidase S8/S53 domain"/>
    <property type="match status" value="1"/>
</dbReference>
<dbReference type="Pfam" id="PF00082">
    <property type="entry name" value="Peptidase_S8"/>
    <property type="match status" value="1"/>
</dbReference>
<feature type="transmembrane region" description="Helical" evidence="6">
    <location>
        <begin position="362"/>
        <end position="383"/>
    </location>
</feature>
<keyword evidence="2 5" id="KW-0645">Protease</keyword>
<keyword evidence="6" id="KW-0812">Transmembrane</keyword>
<accession>A0ABW8AC59</accession>
<name>A0ABW8AC59_9ACTN</name>
<keyword evidence="7" id="KW-0732">Signal</keyword>
<organism evidence="9 10">
    <name type="scientific">Nonomuraea indica</name>
    <dbReference type="NCBI Taxonomy" id="1581193"/>
    <lineage>
        <taxon>Bacteria</taxon>
        <taxon>Bacillati</taxon>
        <taxon>Actinomycetota</taxon>
        <taxon>Actinomycetes</taxon>
        <taxon>Streptosporangiales</taxon>
        <taxon>Streptosporangiaceae</taxon>
        <taxon>Nonomuraea</taxon>
    </lineage>
</organism>
<dbReference type="InterPro" id="IPR015500">
    <property type="entry name" value="Peptidase_S8_subtilisin-rel"/>
</dbReference>
<feature type="signal peptide" evidence="7">
    <location>
        <begin position="1"/>
        <end position="21"/>
    </location>
</feature>
<feature type="chain" id="PRO_5046245205" evidence="7">
    <location>
        <begin position="22"/>
        <end position="388"/>
    </location>
</feature>
<evidence type="ECO:0000256" key="3">
    <source>
        <dbReference type="ARBA" id="ARBA00022801"/>
    </source>
</evidence>
<gene>
    <name evidence="9" type="ORF">ACIBP5_29965</name>
</gene>
<evidence type="ECO:0000256" key="5">
    <source>
        <dbReference type="PROSITE-ProRule" id="PRU01240"/>
    </source>
</evidence>
<evidence type="ECO:0000313" key="9">
    <source>
        <dbReference type="EMBL" id="MFI7444218.1"/>
    </source>
</evidence>
<comment type="similarity">
    <text evidence="1 5">Belongs to the peptidase S8 family.</text>
</comment>
<keyword evidence="3 5" id="KW-0378">Hydrolase</keyword>
<dbReference type="InterPro" id="IPR000209">
    <property type="entry name" value="Peptidase_S8/S53_dom"/>
</dbReference>
<keyword evidence="6" id="KW-1133">Transmembrane helix</keyword>
<keyword evidence="4 5" id="KW-0720">Serine protease</keyword>
<reference evidence="9 10" key="1">
    <citation type="submission" date="2024-10" db="EMBL/GenBank/DDBJ databases">
        <title>The Natural Products Discovery Center: Release of the First 8490 Sequenced Strains for Exploring Actinobacteria Biosynthetic Diversity.</title>
        <authorList>
            <person name="Kalkreuter E."/>
            <person name="Kautsar S.A."/>
            <person name="Yang D."/>
            <person name="Bader C.D."/>
            <person name="Teijaro C.N."/>
            <person name="Fluegel L."/>
            <person name="Davis C.M."/>
            <person name="Simpson J.R."/>
            <person name="Lauterbach L."/>
            <person name="Steele A.D."/>
            <person name="Gui C."/>
            <person name="Meng S."/>
            <person name="Li G."/>
            <person name="Viehrig K."/>
            <person name="Ye F."/>
            <person name="Su P."/>
            <person name="Kiefer A.F."/>
            <person name="Nichols A."/>
            <person name="Cepeda A.J."/>
            <person name="Yan W."/>
            <person name="Fan B."/>
            <person name="Jiang Y."/>
            <person name="Adhikari A."/>
            <person name="Zheng C.-J."/>
            <person name="Schuster L."/>
            <person name="Cowan T.M."/>
            <person name="Smanski M.J."/>
            <person name="Chevrette M.G."/>
            <person name="De Carvalho L.P.S."/>
            <person name="Shen B."/>
        </authorList>
    </citation>
    <scope>NUCLEOTIDE SEQUENCE [LARGE SCALE GENOMIC DNA]</scope>
    <source>
        <strain evidence="9 10">NPDC049503</strain>
    </source>
</reference>
<evidence type="ECO:0000256" key="4">
    <source>
        <dbReference type="ARBA" id="ARBA00022825"/>
    </source>
</evidence>
<feature type="active site" description="Charge relay system" evidence="5">
    <location>
        <position position="57"/>
    </location>
</feature>
<dbReference type="SUPFAM" id="SSF52743">
    <property type="entry name" value="Subtilisin-like"/>
    <property type="match status" value="1"/>
</dbReference>
<proteinExistence type="inferred from homology"/>
<dbReference type="RefSeq" id="WP_397024465.1">
    <property type="nucleotide sequence ID" value="NZ_JBITMB010000008.1"/>
</dbReference>
<evidence type="ECO:0000313" key="10">
    <source>
        <dbReference type="Proteomes" id="UP001612928"/>
    </source>
</evidence>
<dbReference type="InterPro" id="IPR050131">
    <property type="entry name" value="Peptidase_S8_subtilisin-like"/>
</dbReference>
<comment type="caution">
    <text evidence="9">The sequence shown here is derived from an EMBL/GenBank/DDBJ whole genome shotgun (WGS) entry which is preliminary data.</text>
</comment>
<evidence type="ECO:0000259" key="8">
    <source>
        <dbReference type="Pfam" id="PF00082"/>
    </source>
</evidence>
<keyword evidence="6" id="KW-0472">Membrane</keyword>
<evidence type="ECO:0000256" key="6">
    <source>
        <dbReference type="SAM" id="Phobius"/>
    </source>
</evidence>
<dbReference type="Proteomes" id="UP001612928">
    <property type="component" value="Unassembled WGS sequence"/>
</dbReference>
<dbReference type="PANTHER" id="PTHR43806">
    <property type="entry name" value="PEPTIDASE S8"/>
    <property type="match status" value="1"/>
</dbReference>
<evidence type="ECO:0000256" key="7">
    <source>
        <dbReference type="SAM" id="SignalP"/>
    </source>
</evidence>
<sequence length="388" mass="39466">MLTLVRALTAAALALQAPAAAAPAPIREQQQWVLDALNVEQAWTVTKGRGVTVAVIDSLVDTRVKELRGRVTTAPDMSAPGVQREARPGRHGTAMAALIAGSGAGEGLVGVAPEARVLSIPLAVAEDPDLGTIDPEPDQPAGRESPLARALRYAVNHGAKVVSMSIGSYGPHRSEREAVSYALGKGVVLVAAVGNDGQSGYTKMNGTSYWSFPAGYPGVIGVAAVDKQGRQAPFSSDNLSVLVAAPGVDVPVVRRAGGYELSRGTSPAGALVAGVAALVKARHPSLRPEQVAQALAAGARGRPGAGYDDKTGFGVVDAGAALDAAQRFAAVKPVGGVPDDTHFGAGEDSPVPSQPGAEPWRLLLYGGGVLAALVTFSGAVVVLNQRRG</sequence>
<feature type="active site" description="Charge relay system" evidence="5">
    <location>
        <position position="91"/>
    </location>
</feature>